<feature type="non-terminal residue" evidence="11">
    <location>
        <position position="1"/>
    </location>
</feature>
<evidence type="ECO:0000256" key="9">
    <source>
        <dbReference type="ARBA" id="ARBA00023136"/>
    </source>
</evidence>
<dbReference type="GO" id="GO:0042765">
    <property type="term" value="C:GPI-anchor transamidase complex"/>
    <property type="evidence" value="ECO:0007669"/>
    <property type="project" value="InterPro"/>
</dbReference>
<evidence type="ECO:0000313" key="11">
    <source>
        <dbReference type="EMBL" id="CAD7285207.1"/>
    </source>
</evidence>
<dbReference type="GO" id="GO:0031201">
    <property type="term" value="C:SNARE complex"/>
    <property type="evidence" value="ECO:0007669"/>
    <property type="project" value="TreeGrafter"/>
</dbReference>
<protein>
    <recommendedName>
        <fullName evidence="3">Golgi SNAP receptor complex member 1</fullName>
    </recommendedName>
</protein>
<organism evidence="11">
    <name type="scientific">Notodromas monacha</name>
    <dbReference type="NCBI Taxonomy" id="399045"/>
    <lineage>
        <taxon>Eukaryota</taxon>
        <taxon>Metazoa</taxon>
        <taxon>Ecdysozoa</taxon>
        <taxon>Arthropoda</taxon>
        <taxon>Crustacea</taxon>
        <taxon>Oligostraca</taxon>
        <taxon>Ostracoda</taxon>
        <taxon>Podocopa</taxon>
        <taxon>Podocopida</taxon>
        <taxon>Cypridocopina</taxon>
        <taxon>Cypridoidea</taxon>
        <taxon>Cyprididae</taxon>
        <taxon>Notodromas</taxon>
    </lineage>
</organism>
<dbReference type="CDD" id="cd15864">
    <property type="entry name" value="SNARE_GS28"/>
    <property type="match status" value="1"/>
</dbReference>
<dbReference type="GO" id="GO:0006888">
    <property type="term" value="P:endoplasmic reticulum to Golgi vesicle-mediated transport"/>
    <property type="evidence" value="ECO:0007669"/>
    <property type="project" value="InterPro"/>
</dbReference>
<dbReference type="EMBL" id="CAJPEX010012518">
    <property type="protein sequence ID" value="CAG0925359.1"/>
    <property type="molecule type" value="Genomic_DNA"/>
</dbReference>
<evidence type="ECO:0000256" key="10">
    <source>
        <dbReference type="SAM" id="Phobius"/>
    </source>
</evidence>
<keyword evidence="6" id="KW-0653">Protein transport</keyword>
<dbReference type="Proteomes" id="UP000678499">
    <property type="component" value="Unassembled WGS sequence"/>
</dbReference>
<dbReference type="GO" id="GO:0015031">
    <property type="term" value="P:protein transport"/>
    <property type="evidence" value="ECO:0007669"/>
    <property type="project" value="UniProtKB-KW"/>
</dbReference>
<name>A0A7R9C1T3_9CRUS</name>
<comment type="subcellular location">
    <subcellularLocation>
        <location evidence="1">Golgi apparatus membrane</location>
        <topology evidence="1">Single-pass type IV membrane protein</topology>
    </subcellularLocation>
</comment>
<evidence type="ECO:0000256" key="6">
    <source>
        <dbReference type="ARBA" id="ARBA00022927"/>
    </source>
</evidence>
<keyword evidence="5 10" id="KW-0812">Transmembrane</keyword>
<keyword evidence="4" id="KW-0813">Transport</keyword>
<comment type="similarity">
    <text evidence="2">Belongs to the GOSR1 family.</text>
</comment>
<evidence type="ECO:0000313" key="12">
    <source>
        <dbReference type="Proteomes" id="UP000678499"/>
    </source>
</evidence>
<evidence type="ECO:0000256" key="4">
    <source>
        <dbReference type="ARBA" id="ARBA00022448"/>
    </source>
</evidence>
<evidence type="ECO:0000256" key="7">
    <source>
        <dbReference type="ARBA" id="ARBA00022989"/>
    </source>
</evidence>
<dbReference type="GO" id="GO:0005797">
    <property type="term" value="C:Golgi medial cisterna"/>
    <property type="evidence" value="ECO:0007669"/>
    <property type="project" value="TreeGrafter"/>
</dbReference>
<dbReference type="GO" id="GO:0005484">
    <property type="term" value="F:SNAP receptor activity"/>
    <property type="evidence" value="ECO:0007669"/>
    <property type="project" value="TreeGrafter"/>
</dbReference>
<evidence type="ECO:0000256" key="1">
    <source>
        <dbReference type="ARBA" id="ARBA00004409"/>
    </source>
</evidence>
<keyword evidence="8" id="KW-0333">Golgi apparatus</keyword>
<reference evidence="11" key="1">
    <citation type="submission" date="2020-11" db="EMBL/GenBank/DDBJ databases">
        <authorList>
            <person name="Tran Van P."/>
        </authorList>
    </citation>
    <scope>NUCLEOTIDE SEQUENCE</scope>
</reference>
<dbReference type="PANTHER" id="PTHR21094:SF2">
    <property type="entry name" value="GOLGI SNAP RECEPTOR COMPLEX MEMBER 1"/>
    <property type="match status" value="1"/>
</dbReference>
<dbReference type="UniPathway" id="UPA00196"/>
<dbReference type="InterPro" id="IPR019540">
    <property type="entry name" value="PtdIno-glycan_biosynth_class_S"/>
</dbReference>
<dbReference type="GO" id="GO:0000139">
    <property type="term" value="C:Golgi membrane"/>
    <property type="evidence" value="ECO:0007669"/>
    <property type="project" value="UniProtKB-SubCell"/>
</dbReference>
<keyword evidence="12" id="KW-1185">Reference proteome</keyword>
<gene>
    <name evidence="11" type="ORF">NMOB1V02_LOCUS12809</name>
</gene>
<dbReference type="Pfam" id="PF12352">
    <property type="entry name" value="V-SNARE_C"/>
    <property type="match status" value="1"/>
</dbReference>
<keyword evidence="9 10" id="KW-0472">Membrane</keyword>
<dbReference type="GO" id="GO:0048219">
    <property type="term" value="P:inter-Golgi cisterna vesicle-mediated transport"/>
    <property type="evidence" value="ECO:0007669"/>
    <property type="project" value="TreeGrafter"/>
</dbReference>
<dbReference type="OrthoDB" id="422156at2759"/>
<dbReference type="AlphaFoldDB" id="A0A7R9C1T3"/>
<keyword evidence="7 10" id="KW-1133">Transmembrane helix</keyword>
<dbReference type="GO" id="GO:0016255">
    <property type="term" value="P:attachment of GPI anchor to protein"/>
    <property type="evidence" value="ECO:0007669"/>
    <property type="project" value="InterPro"/>
</dbReference>
<accession>A0A7R9C1T3</accession>
<evidence type="ECO:0000256" key="8">
    <source>
        <dbReference type="ARBA" id="ARBA00023034"/>
    </source>
</evidence>
<sequence length="347" mass="39205">MDSTAWDVTDLRKQANHLENELDLKLVAFSKLGAGLGTTIIDETSDTSPLISKDNKFDTLTSEIEQILAKLTAINDQMSSLPLTTTASIHTVQRHRDILQDYVQEFHRTKNNIQACRNREELLGGANQTSGLSRRMDFLLKESNHLQNSDRLIDEQINTALEVKEHLHSQRAAMKLIQTKMNDMANRFPMLNSLVQRINFRKRRDSIIIGSVIGICFFLLLLTGRMRLIFEYQSTGFSLAGNSDSDMKIFSFLTSNKSGTSADKTGPDRGLTNEQALSIACYIFVVGVIGIPLWWKTTEVYRVHVPHGDIKALQDFRFVNKIPIKIFLTGETPEFERLPAEISSLTN</sequence>
<dbReference type="GO" id="GO:0006906">
    <property type="term" value="P:vesicle fusion"/>
    <property type="evidence" value="ECO:0007669"/>
    <property type="project" value="TreeGrafter"/>
</dbReference>
<feature type="transmembrane region" description="Helical" evidence="10">
    <location>
        <begin position="276"/>
        <end position="295"/>
    </location>
</feature>
<dbReference type="PANTHER" id="PTHR21094">
    <property type="entry name" value="GOS-28 SNARE- RELATED"/>
    <property type="match status" value="1"/>
</dbReference>
<evidence type="ECO:0000256" key="2">
    <source>
        <dbReference type="ARBA" id="ARBA00008473"/>
    </source>
</evidence>
<evidence type="ECO:0000256" key="5">
    <source>
        <dbReference type="ARBA" id="ARBA00022692"/>
    </source>
</evidence>
<dbReference type="GO" id="GO:0005801">
    <property type="term" value="C:cis-Golgi network"/>
    <property type="evidence" value="ECO:0007669"/>
    <property type="project" value="InterPro"/>
</dbReference>
<dbReference type="InterPro" id="IPR023601">
    <property type="entry name" value="Golgi_SNAP_su1"/>
</dbReference>
<feature type="transmembrane region" description="Helical" evidence="10">
    <location>
        <begin position="207"/>
        <end position="230"/>
    </location>
</feature>
<evidence type="ECO:0000256" key="3">
    <source>
        <dbReference type="ARBA" id="ARBA00015612"/>
    </source>
</evidence>
<dbReference type="Pfam" id="PF10510">
    <property type="entry name" value="PIG-S"/>
    <property type="match status" value="1"/>
</dbReference>
<dbReference type="GO" id="GO:0006506">
    <property type="term" value="P:GPI anchor biosynthetic process"/>
    <property type="evidence" value="ECO:0007669"/>
    <property type="project" value="UniProtKB-UniPathway"/>
</dbReference>
<proteinExistence type="inferred from homology"/>
<dbReference type="EMBL" id="OA894555">
    <property type="protein sequence ID" value="CAD7285207.1"/>
    <property type="molecule type" value="Genomic_DNA"/>
</dbReference>